<dbReference type="GO" id="GO:0005096">
    <property type="term" value="F:GTPase activator activity"/>
    <property type="evidence" value="ECO:0007669"/>
    <property type="project" value="InterPro"/>
</dbReference>
<dbReference type="Proteomes" id="UP001064489">
    <property type="component" value="Chromosome 5"/>
</dbReference>
<dbReference type="GO" id="GO:0008270">
    <property type="term" value="F:zinc ion binding"/>
    <property type="evidence" value="ECO:0007669"/>
    <property type="project" value="UniProtKB-KW"/>
</dbReference>
<feature type="domain" description="Arf-GAP" evidence="2">
    <location>
        <begin position="21"/>
        <end position="63"/>
    </location>
</feature>
<dbReference type="InterPro" id="IPR036890">
    <property type="entry name" value="HATPase_C_sf"/>
</dbReference>
<proteinExistence type="predicted"/>
<gene>
    <name evidence="3" type="ORF">LWI28_005587</name>
</gene>
<dbReference type="PANTHER" id="PTHR46419:SF3">
    <property type="entry name" value="ADP-RIBOSYLATION FACTOR GTPASE-ACTIVATING PROTEIN AGD15-RELATED"/>
    <property type="match status" value="1"/>
</dbReference>
<protein>
    <recommendedName>
        <fullName evidence="2">Arf-GAP domain-containing protein</fullName>
    </recommendedName>
</protein>
<dbReference type="PROSITE" id="PS50115">
    <property type="entry name" value="ARFGAP"/>
    <property type="match status" value="1"/>
</dbReference>
<evidence type="ECO:0000313" key="4">
    <source>
        <dbReference type="Proteomes" id="UP001064489"/>
    </source>
</evidence>
<dbReference type="Gene3D" id="1.10.220.150">
    <property type="entry name" value="Arf GTPase activating protein"/>
    <property type="match status" value="1"/>
</dbReference>
<sequence>MCRISKQGTKMGKCEPWNTYMQCSGIHRSLGVHISQVRSITLDTWLPEQVAVMQSVGNDKSNKGIGMIKEDLIKNLGTIAKSGTSDKWRSQSYWAVRCWVLLCISCVPTTLKSVISKHNDDKQYVWKSKADVASSISEDTWNELLGCGTEIRLHLKEETGEYMEESKLKVHLKTIKKKLIWKALDGSWGRSGFLQKPNLFNLRICGRVWV</sequence>
<reference evidence="3" key="1">
    <citation type="journal article" date="2022" name="Plant J.">
        <title>Strategies of tolerance reflected in two North American maple genomes.</title>
        <authorList>
            <person name="McEvoy S.L."/>
            <person name="Sezen U.U."/>
            <person name="Trouern-Trend A."/>
            <person name="McMahon S.M."/>
            <person name="Schaberg P.G."/>
            <person name="Yang J."/>
            <person name="Wegrzyn J.L."/>
            <person name="Swenson N.G."/>
        </authorList>
    </citation>
    <scope>NUCLEOTIDE SEQUENCE</scope>
    <source>
        <strain evidence="3">91603</strain>
    </source>
</reference>
<organism evidence="3 4">
    <name type="scientific">Acer negundo</name>
    <name type="common">Box elder</name>
    <dbReference type="NCBI Taxonomy" id="4023"/>
    <lineage>
        <taxon>Eukaryota</taxon>
        <taxon>Viridiplantae</taxon>
        <taxon>Streptophyta</taxon>
        <taxon>Embryophyta</taxon>
        <taxon>Tracheophyta</taxon>
        <taxon>Spermatophyta</taxon>
        <taxon>Magnoliopsida</taxon>
        <taxon>eudicotyledons</taxon>
        <taxon>Gunneridae</taxon>
        <taxon>Pentapetalae</taxon>
        <taxon>rosids</taxon>
        <taxon>malvids</taxon>
        <taxon>Sapindales</taxon>
        <taxon>Sapindaceae</taxon>
        <taxon>Hippocastanoideae</taxon>
        <taxon>Acereae</taxon>
        <taxon>Acer</taxon>
    </lineage>
</organism>
<dbReference type="Pfam" id="PF01412">
    <property type="entry name" value="ArfGap"/>
    <property type="match status" value="1"/>
</dbReference>
<dbReference type="InterPro" id="IPR038508">
    <property type="entry name" value="ArfGAP_dom_sf"/>
</dbReference>
<keyword evidence="1" id="KW-0863">Zinc-finger</keyword>
<evidence type="ECO:0000256" key="1">
    <source>
        <dbReference type="PROSITE-ProRule" id="PRU00288"/>
    </source>
</evidence>
<dbReference type="PRINTS" id="PR00775">
    <property type="entry name" value="HEATSHOCK90"/>
</dbReference>
<keyword evidence="1" id="KW-0862">Zinc</keyword>
<dbReference type="InterPro" id="IPR001164">
    <property type="entry name" value="ArfGAP_dom"/>
</dbReference>
<dbReference type="InterPro" id="IPR037278">
    <property type="entry name" value="ARFGAP/RecO"/>
</dbReference>
<dbReference type="AlphaFoldDB" id="A0AAD5IUC7"/>
<accession>A0AAD5IUC7</accession>
<reference evidence="3" key="2">
    <citation type="submission" date="2023-02" db="EMBL/GenBank/DDBJ databases">
        <authorList>
            <person name="Swenson N.G."/>
            <person name="Wegrzyn J.L."/>
            <person name="Mcevoy S.L."/>
        </authorList>
    </citation>
    <scope>NUCLEOTIDE SEQUENCE</scope>
    <source>
        <strain evidence="3">91603</strain>
        <tissue evidence="3">Leaf</tissue>
    </source>
</reference>
<keyword evidence="1" id="KW-0479">Metal-binding</keyword>
<evidence type="ECO:0000259" key="2">
    <source>
        <dbReference type="PROSITE" id="PS50115"/>
    </source>
</evidence>
<keyword evidence="4" id="KW-1185">Reference proteome</keyword>
<dbReference type="InterPro" id="IPR020575">
    <property type="entry name" value="Hsp90_N"/>
</dbReference>
<name>A0AAD5IUC7_ACENE</name>
<comment type="caution">
    <text evidence="3">The sequence shown here is derived from an EMBL/GenBank/DDBJ whole genome shotgun (WGS) entry which is preliminary data.</text>
</comment>
<dbReference type="SMART" id="SM00105">
    <property type="entry name" value="ArfGap"/>
    <property type="match status" value="1"/>
</dbReference>
<dbReference type="EMBL" id="JAJSOW010000102">
    <property type="protein sequence ID" value="KAI9176656.1"/>
    <property type="molecule type" value="Genomic_DNA"/>
</dbReference>
<evidence type="ECO:0000313" key="3">
    <source>
        <dbReference type="EMBL" id="KAI9176656.1"/>
    </source>
</evidence>
<dbReference type="PANTHER" id="PTHR46419">
    <property type="entry name" value="ADP-RIBOSYLATION FACTOR GTPASE-ACTIVATING PROTEIN AGD5"/>
    <property type="match status" value="1"/>
</dbReference>
<dbReference type="Gene3D" id="3.30.565.10">
    <property type="entry name" value="Histidine kinase-like ATPase, C-terminal domain"/>
    <property type="match status" value="1"/>
</dbReference>
<dbReference type="InterPro" id="IPR044520">
    <property type="entry name" value="ARF_GAP_AGD5/15"/>
</dbReference>
<dbReference type="SUPFAM" id="SSF57863">
    <property type="entry name" value="ArfGap/RecO-like zinc finger"/>
    <property type="match status" value="1"/>
</dbReference>
<dbReference type="SUPFAM" id="SSF55874">
    <property type="entry name" value="ATPase domain of HSP90 chaperone/DNA topoisomerase II/histidine kinase"/>
    <property type="match status" value="1"/>
</dbReference>